<dbReference type="Proteomes" id="UP000663874">
    <property type="component" value="Unassembled WGS sequence"/>
</dbReference>
<organism evidence="1 2">
    <name type="scientific">Rotaria sordida</name>
    <dbReference type="NCBI Taxonomy" id="392033"/>
    <lineage>
        <taxon>Eukaryota</taxon>
        <taxon>Metazoa</taxon>
        <taxon>Spiralia</taxon>
        <taxon>Gnathifera</taxon>
        <taxon>Rotifera</taxon>
        <taxon>Eurotatoria</taxon>
        <taxon>Bdelloidea</taxon>
        <taxon>Philodinida</taxon>
        <taxon>Philodinidae</taxon>
        <taxon>Rotaria</taxon>
    </lineage>
</organism>
<reference evidence="1" key="1">
    <citation type="submission" date="2021-02" db="EMBL/GenBank/DDBJ databases">
        <authorList>
            <person name="Nowell W R."/>
        </authorList>
    </citation>
    <scope>NUCLEOTIDE SEQUENCE</scope>
</reference>
<gene>
    <name evidence="1" type="ORF">FNK824_LOCUS22213</name>
</gene>
<sequence>MNVKKSEEVYFLLRLYPRMKYLKVNFIYDIDHKLFVRNFLRTINSHRHQYLQSLDFQIPKINVQIINELEEMINHEKLLRHFTIKHILNYIHLEWKLISNNYYIFSFIIF</sequence>
<dbReference type="EMBL" id="CAJOBE010004451">
    <property type="protein sequence ID" value="CAF3932361.1"/>
    <property type="molecule type" value="Genomic_DNA"/>
</dbReference>
<comment type="caution">
    <text evidence="1">The sequence shown here is derived from an EMBL/GenBank/DDBJ whole genome shotgun (WGS) entry which is preliminary data.</text>
</comment>
<name>A0A819JMN3_9BILA</name>
<dbReference type="AlphaFoldDB" id="A0A819JMN3"/>
<protein>
    <submittedName>
        <fullName evidence="1">Uncharacterized protein</fullName>
    </submittedName>
</protein>
<evidence type="ECO:0000313" key="2">
    <source>
        <dbReference type="Proteomes" id="UP000663874"/>
    </source>
</evidence>
<proteinExistence type="predicted"/>
<accession>A0A819JMN3</accession>
<evidence type="ECO:0000313" key="1">
    <source>
        <dbReference type="EMBL" id="CAF3932361.1"/>
    </source>
</evidence>